<feature type="domain" description="Ferritin-like diiron" evidence="1">
    <location>
        <begin position="1"/>
        <end position="145"/>
    </location>
</feature>
<dbReference type="Proteomes" id="UP001254848">
    <property type="component" value="Unassembled WGS sequence"/>
</dbReference>
<sequence length="176" mass="20248">MLSDKMARVLVYLIKNGLESAYFYLAASVYAEAVELEGTANWLKIQYQERFKDTLNIVDYIVKRGNTVLWRELDAPPSCFGSPAQLLAEIVEHEINMTALYNMAYDKSLCENDYRTQIFLQSLLQERTESEAQARRVFEKFEMAGNNPAAILMADHAVHEMVEHEREEKKETGENA</sequence>
<dbReference type="SUPFAM" id="SSF47240">
    <property type="entry name" value="Ferritin-like"/>
    <property type="match status" value="1"/>
</dbReference>
<dbReference type="Pfam" id="PF00210">
    <property type="entry name" value="Ferritin"/>
    <property type="match status" value="1"/>
</dbReference>
<dbReference type="Gene3D" id="1.20.1260.10">
    <property type="match status" value="1"/>
</dbReference>
<gene>
    <name evidence="2" type="ORF">Q4T40_02490</name>
</gene>
<dbReference type="InterPro" id="IPR009078">
    <property type="entry name" value="Ferritin-like_SF"/>
</dbReference>
<accession>A0ABU3NTF2</accession>
<protein>
    <submittedName>
        <fullName evidence="2">Ferritin</fullName>
    </submittedName>
</protein>
<organism evidence="2 3">
    <name type="scientific">Anaeroselena agilis</name>
    <dbReference type="NCBI Taxonomy" id="3063788"/>
    <lineage>
        <taxon>Bacteria</taxon>
        <taxon>Bacillati</taxon>
        <taxon>Bacillota</taxon>
        <taxon>Negativicutes</taxon>
        <taxon>Acetonemataceae</taxon>
        <taxon>Anaeroselena</taxon>
    </lineage>
</organism>
<proteinExistence type="predicted"/>
<dbReference type="RefSeq" id="WP_413778664.1">
    <property type="nucleotide sequence ID" value="NZ_JAUOZS010000001.1"/>
</dbReference>
<keyword evidence="3" id="KW-1185">Reference proteome</keyword>
<evidence type="ECO:0000313" key="3">
    <source>
        <dbReference type="Proteomes" id="UP001254848"/>
    </source>
</evidence>
<dbReference type="InterPro" id="IPR008331">
    <property type="entry name" value="Ferritin_DPS_dom"/>
</dbReference>
<dbReference type="InterPro" id="IPR012347">
    <property type="entry name" value="Ferritin-like"/>
</dbReference>
<dbReference type="PROSITE" id="PS50905">
    <property type="entry name" value="FERRITIN_LIKE"/>
    <property type="match status" value="1"/>
</dbReference>
<comment type="caution">
    <text evidence="2">The sequence shown here is derived from an EMBL/GenBank/DDBJ whole genome shotgun (WGS) entry which is preliminary data.</text>
</comment>
<dbReference type="InterPro" id="IPR041719">
    <property type="entry name" value="Ferritin_prok"/>
</dbReference>
<dbReference type="EMBL" id="JAUOZS010000001">
    <property type="protein sequence ID" value="MDT8900105.1"/>
    <property type="molecule type" value="Genomic_DNA"/>
</dbReference>
<evidence type="ECO:0000313" key="2">
    <source>
        <dbReference type="EMBL" id="MDT8900105.1"/>
    </source>
</evidence>
<evidence type="ECO:0000259" key="1">
    <source>
        <dbReference type="PROSITE" id="PS50905"/>
    </source>
</evidence>
<dbReference type="InterPro" id="IPR009040">
    <property type="entry name" value="Ferritin-like_diiron"/>
</dbReference>
<name>A0ABU3NTF2_9FIRM</name>
<dbReference type="CDD" id="cd01055">
    <property type="entry name" value="Nonheme_Ferritin"/>
    <property type="match status" value="1"/>
</dbReference>
<reference evidence="2 3" key="1">
    <citation type="submission" date="2023-07" db="EMBL/GenBank/DDBJ databases">
        <title>The novel representative of Negativicutes class, Anaeroselena agilis gen. nov. sp. nov.</title>
        <authorList>
            <person name="Prokofeva M.I."/>
            <person name="Elcheninov A.G."/>
            <person name="Klyukina A."/>
            <person name="Kublanov I.V."/>
            <person name="Frolov E.N."/>
            <person name="Podosokorskaya O.A."/>
        </authorList>
    </citation>
    <scope>NUCLEOTIDE SEQUENCE [LARGE SCALE GENOMIC DNA]</scope>
    <source>
        <strain evidence="2 3">4137-cl</strain>
    </source>
</reference>